<dbReference type="RefSeq" id="WP_190112221.1">
    <property type="nucleotide sequence ID" value="NZ_BMVB01000022.1"/>
</dbReference>
<sequence length="72" mass="6763">MNGTGTGNGNGNGTNNGPLLTLRAALILLLGTLTGIGAGILTWLGGASPAQAVLAGAGASAPAVTFFDALIG</sequence>
<protein>
    <submittedName>
        <fullName evidence="2">Uncharacterized protein</fullName>
    </submittedName>
</protein>
<comment type="caution">
    <text evidence="2">The sequence shown here is derived from an EMBL/GenBank/DDBJ whole genome shotgun (WGS) entry which is preliminary data.</text>
</comment>
<name>A0A918U219_STRCJ</name>
<keyword evidence="1" id="KW-1133">Transmembrane helix</keyword>
<feature type="transmembrane region" description="Helical" evidence="1">
    <location>
        <begin position="52"/>
        <end position="71"/>
    </location>
</feature>
<feature type="transmembrane region" description="Helical" evidence="1">
    <location>
        <begin position="20"/>
        <end position="45"/>
    </location>
</feature>
<reference evidence="2" key="2">
    <citation type="submission" date="2020-09" db="EMBL/GenBank/DDBJ databases">
        <authorList>
            <person name="Sun Q."/>
            <person name="Ohkuma M."/>
        </authorList>
    </citation>
    <scope>NUCLEOTIDE SEQUENCE</scope>
    <source>
        <strain evidence="2">JCM 4633</strain>
    </source>
</reference>
<evidence type="ECO:0000313" key="3">
    <source>
        <dbReference type="Proteomes" id="UP000646244"/>
    </source>
</evidence>
<reference evidence="2" key="1">
    <citation type="journal article" date="2014" name="Int. J. Syst. Evol. Microbiol.">
        <title>Complete genome sequence of Corynebacterium casei LMG S-19264T (=DSM 44701T), isolated from a smear-ripened cheese.</title>
        <authorList>
            <consortium name="US DOE Joint Genome Institute (JGI-PGF)"/>
            <person name="Walter F."/>
            <person name="Albersmeier A."/>
            <person name="Kalinowski J."/>
            <person name="Ruckert C."/>
        </authorList>
    </citation>
    <scope>NUCLEOTIDE SEQUENCE</scope>
    <source>
        <strain evidence="2">JCM 4633</strain>
    </source>
</reference>
<proteinExistence type="predicted"/>
<dbReference type="AlphaFoldDB" id="A0A918U219"/>
<evidence type="ECO:0000313" key="2">
    <source>
        <dbReference type="EMBL" id="GHC66863.1"/>
    </source>
</evidence>
<dbReference type="EMBL" id="BMVB01000022">
    <property type="protein sequence ID" value="GHC66863.1"/>
    <property type="molecule type" value="Genomic_DNA"/>
</dbReference>
<keyword evidence="1" id="KW-0472">Membrane</keyword>
<evidence type="ECO:0000256" key="1">
    <source>
        <dbReference type="SAM" id="Phobius"/>
    </source>
</evidence>
<dbReference type="Proteomes" id="UP000646244">
    <property type="component" value="Unassembled WGS sequence"/>
</dbReference>
<organism evidence="2 3">
    <name type="scientific">Streptomyces cinnamoneus</name>
    <name type="common">Streptoverticillium cinnamoneum</name>
    <dbReference type="NCBI Taxonomy" id="53446"/>
    <lineage>
        <taxon>Bacteria</taxon>
        <taxon>Bacillati</taxon>
        <taxon>Actinomycetota</taxon>
        <taxon>Actinomycetes</taxon>
        <taxon>Kitasatosporales</taxon>
        <taxon>Streptomycetaceae</taxon>
        <taxon>Streptomyces</taxon>
        <taxon>Streptomyces cinnamoneus group</taxon>
    </lineage>
</organism>
<accession>A0A918U219</accession>
<keyword evidence="1" id="KW-0812">Transmembrane</keyword>
<gene>
    <name evidence="2" type="ORF">GCM10010507_50890</name>
</gene>